<evidence type="ECO:0000313" key="1">
    <source>
        <dbReference type="EMBL" id="MCQ8182786.1"/>
    </source>
</evidence>
<gene>
    <name evidence="1" type="ORF">NP603_16810</name>
</gene>
<keyword evidence="2" id="KW-1185">Reference proteome</keyword>
<reference evidence="1 2" key="1">
    <citation type="submission" date="2022-07" db="EMBL/GenBank/DDBJ databases">
        <title>Methylomonas rivi sp. nov., Methylomonas rosea sp. nov., Methylomonas aureus sp. nov. and Methylomonas subterranea sp. nov., four novel methanotrophs isolated from a freshwater creek and the deep terrestrial subsurface.</title>
        <authorList>
            <person name="Abin C."/>
            <person name="Sankaranarayanan K."/>
            <person name="Garner C."/>
            <person name="Sindelar R."/>
            <person name="Kotary K."/>
            <person name="Garner R."/>
            <person name="Barclay S."/>
            <person name="Lawson P."/>
            <person name="Krumholz L."/>
        </authorList>
    </citation>
    <scope>NUCLEOTIDE SEQUENCE [LARGE SCALE GENOMIC DNA]</scope>
    <source>
        <strain evidence="1 2">SURF-1</strain>
    </source>
</reference>
<accession>A0ABT1UL64</accession>
<sequence length="137" mass="14829">MKSIKKRSKRLLADIKTAADRLAFLSADLELLQGLFETASQISDCAVTIAERISDAHKTEAASVLAQSPELARLGDFADLDAISLLEERLFTAQANLAEGEAGRFFQQLLEKSETLYAGLSESVQQLLALAEDADEG</sequence>
<proteinExistence type="predicted"/>
<name>A0ABT1UL64_9GAMM</name>
<evidence type="ECO:0000313" key="2">
    <source>
        <dbReference type="Proteomes" id="UP001524569"/>
    </source>
</evidence>
<comment type="caution">
    <text evidence="1">The sequence shown here is derived from an EMBL/GenBank/DDBJ whole genome shotgun (WGS) entry which is preliminary data.</text>
</comment>
<dbReference type="EMBL" id="JANIBM010000028">
    <property type="protein sequence ID" value="MCQ8182786.1"/>
    <property type="molecule type" value="Genomic_DNA"/>
</dbReference>
<protein>
    <submittedName>
        <fullName evidence="1">Uncharacterized protein</fullName>
    </submittedName>
</protein>
<dbReference type="RefSeq" id="WP_256612048.1">
    <property type="nucleotide sequence ID" value="NZ_JANIBM010000028.1"/>
</dbReference>
<dbReference type="Proteomes" id="UP001524569">
    <property type="component" value="Unassembled WGS sequence"/>
</dbReference>
<organism evidence="1 2">
    <name type="scientific">Methylomonas aurea</name>
    <dbReference type="NCBI Taxonomy" id="2952224"/>
    <lineage>
        <taxon>Bacteria</taxon>
        <taxon>Pseudomonadati</taxon>
        <taxon>Pseudomonadota</taxon>
        <taxon>Gammaproteobacteria</taxon>
        <taxon>Methylococcales</taxon>
        <taxon>Methylococcaceae</taxon>
        <taxon>Methylomonas</taxon>
    </lineage>
</organism>